<evidence type="ECO:0000313" key="1">
    <source>
        <dbReference type="EMBL" id="CAI9954296.1"/>
    </source>
</evidence>
<comment type="caution">
    <text evidence="1">The sequence shown here is derived from an EMBL/GenBank/DDBJ whole genome shotgun (WGS) entry which is preliminary data.</text>
</comment>
<gene>
    <name evidence="1" type="ORF">HINF_LOCUS41941</name>
    <name evidence="2" type="ORF">HINF_LOCUS79254</name>
</gene>
<evidence type="ECO:0000313" key="2">
    <source>
        <dbReference type="EMBL" id="CAL6116938.1"/>
    </source>
</evidence>
<dbReference type="EMBL" id="CAXDID020001129">
    <property type="protein sequence ID" value="CAL6116938.1"/>
    <property type="molecule type" value="Genomic_DNA"/>
</dbReference>
<dbReference type="AlphaFoldDB" id="A0AA86UJX9"/>
<dbReference type="EMBL" id="CATOUU010000847">
    <property type="protein sequence ID" value="CAI9954296.1"/>
    <property type="molecule type" value="Genomic_DNA"/>
</dbReference>
<sequence length="148" mass="17362">MFFMLLNEQIDNIFSFNALDACRTTDRDSNLEQIYIYDIFAFKYYDVIYLLRTFQNTTNALLTKILLQKNILWTFIVVLQAVSAEPSASIKPRFENIKYVLSQYWNGAVDNYQTITKIQLQKNTQIVYTDLKAHMTQNNTSRKGFVVS</sequence>
<evidence type="ECO:0000313" key="3">
    <source>
        <dbReference type="Proteomes" id="UP001642409"/>
    </source>
</evidence>
<protein>
    <submittedName>
        <fullName evidence="2">Hypothetical_protein</fullName>
    </submittedName>
</protein>
<reference evidence="2 3" key="2">
    <citation type="submission" date="2024-07" db="EMBL/GenBank/DDBJ databases">
        <authorList>
            <person name="Akdeniz Z."/>
        </authorList>
    </citation>
    <scope>NUCLEOTIDE SEQUENCE [LARGE SCALE GENOMIC DNA]</scope>
</reference>
<accession>A0AA86UJX9</accession>
<dbReference type="Proteomes" id="UP001642409">
    <property type="component" value="Unassembled WGS sequence"/>
</dbReference>
<organism evidence="1">
    <name type="scientific">Hexamita inflata</name>
    <dbReference type="NCBI Taxonomy" id="28002"/>
    <lineage>
        <taxon>Eukaryota</taxon>
        <taxon>Metamonada</taxon>
        <taxon>Diplomonadida</taxon>
        <taxon>Hexamitidae</taxon>
        <taxon>Hexamitinae</taxon>
        <taxon>Hexamita</taxon>
    </lineage>
</organism>
<proteinExistence type="predicted"/>
<reference evidence="1" key="1">
    <citation type="submission" date="2023-06" db="EMBL/GenBank/DDBJ databases">
        <authorList>
            <person name="Kurt Z."/>
        </authorList>
    </citation>
    <scope>NUCLEOTIDE SEQUENCE</scope>
</reference>
<keyword evidence="3" id="KW-1185">Reference proteome</keyword>
<name>A0AA86UJX9_9EUKA</name>